<feature type="chain" id="PRO_5043091309" description="Peptidyl-prolyl cis-trans isomerase" evidence="4">
    <location>
        <begin position="21"/>
        <end position="190"/>
    </location>
</feature>
<dbReference type="InterPro" id="IPR044665">
    <property type="entry name" value="E_coli_cyclophilin_A-like"/>
</dbReference>
<evidence type="ECO:0000313" key="6">
    <source>
        <dbReference type="EMBL" id="MDP1519760.1"/>
    </source>
</evidence>
<dbReference type="RefSeq" id="WP_305169270.1">
    <property type="nucleotide sequence ID" value="NZ_JAUUUU010000001.1"/>
</dbReference>
<protein>
    <recommendedName>
        <fullName evidence="4">Peptidyl-prolyl cis-trans isomerase</fullName>
        <shortName evidence="4">PPIase</shortName>
        <ecNumber evidence="4">5.2.1.8</ecNumber>
    </recommendedName>
</protein>
<dbReference type="PRINTS" id="PR00153">
    <property type="entry name" value="CSAPPISMRASE"/>
</dbReference>
<keyword evidence="3 4" id="KW-0413">Isomerase</keyword>
<dbReference type="Proteomes" id="UP001178354">
    <property type="component" value="Unassembled WGS sequence"/>
</dbReference>
<organism evidence="6 7">
    <name type="scientific">Porticoccus litoralis</name>
    <dbReference type="NCBI Taxonomy" id="434086"/>
    <lineage>
        <taxon>Bacteria</taxon>
        <taxon>Pseudomonadati</taxon>
        <taxon>Pseudomonadota</taxon>
        <taxon>Gammaproteobacteria</taxon>
        <taxon>Cellvibrionales</taxon>
        <taxon>Porticoccaceae</taxon>
        <taxon>Porticoccus</taxon>
    </lineage>
</organism>
<name>A0AAW8B124_9GAMM</name>
<dbReference type="InterPro" id="IPR020892">
    <property type="entry name" value="Cyclophilin-type_PPIase_CS"/>
</dbReference>
<evidence type="ECO:0000313" key="7">
    <source>
        <dbReference type="Proteomes" id="UP001178354"/>
    </source>
</evidence>
<sequence>MMKKIILTVLLAFSALSLHAEESKPVHILLTTSMGDIKMELYPDKAPKSVTNFSNYVKAKHYDGLVFHRVIKGFMIQAGGFNEYMSPREPSGRPVRNEAYNGLKNVRGSVAMARTNDPDSAMAQFFINSVDNHFLDRSGQNAGYTVFGKVTEGMDVVDKISAVPTGQVGPYGDVPRKPIHIVSARIIGDE</sequence>
<evidence type="ECO:0000259" key="5">
    <source>
        <dbReference type="PROSITE" id="PS50072"/>
    </source>
</evidence>
<dbReference type="Pfam" id="PF00160">
    <property type="entry name" value="Pro_isomerase"/>
    <property type="match status" value="1"/>
</dbReference>
<dbReference type="PROSITE" id="PS50072">
    <property type="entry name" value="CSA_PPIASE_2"/>
    <property type="match status" value="1"/>
</dbReference>
<dbReference type="SUPFAM" id="SSF50891">
    <property type="entry name" value="Cyclophilin-like"/>
    <property type="match status" value="1"/>
</dbReference>
<evidence type="ECO:0000256" key="2">
    <source>
        <dbReference type="ARBA" id="ARBA00023110"/>
    </source>
</evidence>
<evidence type="ECO:0000256" key="1">
    <source>
        <dbReference type="ARBA" id="ARBA00007365"/>
    </source>
</evidence>
<reference evidence="6" key="2">
    <citation type="submission" date="2023-08" db="EMBL/GenBank/DDBJ databases">
        <authorList>
            <person name="Luo J."/>
        </authorList>
    </citation>
    <scope>NUCLEOTIDE SEQUENCE</scope>
    <source>
        <strain evidence="6">DSM 25064</strain>
    </source>
</reference>
<dbReference type="InterPro" id="IPR029000">
    <property type="entry name" value="Cyclophilin-like_dom_sf"/>
</dbReference>
<dbReference type="Gene3D" id="2.40.100.10">
    <property type="entry name" value="Cyclophilin-like"/>
    <property type="match status" value="1"/>
</dbReference>
<feature type="domain" description="PPIase cyclophilin-type" evidence="5">
    <location>
        <begin position="32"/>
        <end position="186"/>
    </location>
</feature>
<comment type="function">
    <text evidence="4">PPIases accelerate the folding of proteins. It catalyzes the cis-trans isomerization of proline imidic peptide bonds in oligopeptides.</text>
</comment>
<accession>A0AAW8B124</accession>
<comment type="similarity">
    <text evidence="1 4">Belongs to the cyclophilin-type PPIase family.</text>
</comment>
<dbReference type="EMBL" id="JAUUUU010000001">
    <property type="protein sequence ID" value="MDP1519760.1"/>
    <property type="molecule type" value="Genomic_DNA"/>
</dbReference>
<dbReference type="GO" id="GO:0006457">
    <property type="term" value="P:protein folding"/>
    <property type="evidence" value="ECO:0007669"/>
    <property type="project" value="InterPro"/>
</dbReference>
<keyword evidence="4" id="KW-0732">Signal</keyword>
<comment type="catalytic activity">
    <reaction evidence="4">
        <text>[protein]-peptidylproline (omega=180) = [protein]-peptidylproline (omega=0)</text>
        <dbReference type="Rhea" id="RHEA:16237"/>
        <dbReference type="Rhea" id="RHEA-COMP:10747"/>
        <dbReference type="Rhea" id="RHEA-COMP:10748"/>
        <dbReference type="ChEBI" id="CHEBI:83833"/>
        <dbReference type="ChEBI" id="CHEBI:83834"/>
        <dbReference type="EC" id="5.2.1.8"/>
    </reaction>
</comment>
<dbReference type="PROSITE" id="PS00170">
    <property type="entry name" value="CSA_PPIASE_1"/>
    <property type="match status" value="1"/>
</dbReference>
<dbReference type="EC" id="5.2.1.8" evidence="4"/>
<evidence type="ECO:0000256" key="4">
    <source>
        <dbReference type="RuleBase" id="RU363019"/>
    </source>
</evidence>
<reference evidence="6" key="1">
    <citation type="journal article" date="2010" name="Int. J. Syst. Evol. Microbiol.">
        <title>Porticoccus litoralis gen. nov., sp. nov., a gammaproteobacterium isolated from the Yellow Sea.</title>
        <authorList>
            <person name="Oh H.M."/>
            <person name="Kim H."/>
            <person name="Kim K.M."/>
            <person name="Min G.S."/>
            <person name="Cho J.C."/>
        </authorList>
    </citation>
    <scope>NUCLEOTIDE SEQUENCE</scope>
    <source>
        <strain evidence="6">DSM 25064</strain>
    </source>
</reference>
<dbReference type="GO" id="GO:0003755">
    <property type="term" value="F:peptidyl-prolyl cis-trans isomerase activity"/>
    <property type="evidence" value="ECO:0007669"/>
    <property type="project" value="UniProtKB-UniRule"/>
</dbReference>
<proteinExistence type="inferred from homology"/>
<feature type="signal peptide" evidence="4">
    <location>
        <begin position="1"/>
        <end position="20"/>
    </location>
</feature>
<gene>
    <name evidence="6" type="ORF">Q8A57_02120</name>
</gene>
<dbReference type="PANTHER" id="PTHR43246">
    <property type="entry name" value="PEPTIDYL-PROLYL CIS-TRANS ISOMERASE CYP38, CHLOROPLASTIC"/>
    <property type="match status" value="1"/>
</dbReference>
<evidence type="ECO:0000256" key="3">
    <source>
        <dbReference type="ARBA" id="ARBA00023235"/>
    </source>
</evidence>
<keyword evidence="7" id="KW-1185">Reference proteome</keyword>
<keyword evidence="2 4" id="KW-0697">Rotamase</keyword>
<dbReference type="InterPro" id="IPR002130">
    <property type="entry name" value="Cyclophilin-type_PPIase_dom"/>
</dbReference>
<comment type="caution">
    <text evidence="6">The sequence shown here is derived from an EMBL/GenBank/DDBJ whole genome shotgun (WGS) entry which is preliminary data.</text>
</comment>
<dbReference type="AlphaFoldDB" id="A0AAW8B124"/>